<reference evidence="2 3" key="1">
    <citation type="journal article" date="2016" name="Front. Microbiol.">
        <title>Fuerstia marisgermanicae gen. nov., sp. nov., an Unusual Member of the Phylum Planctomycetes from the German Wadden Sea.</title>
        <authorList>
            <person name="Kohn T."/>
            <person name="Heuer A."/>
            <person name="Jogler M."/>
            <person name="Vollmers J."/>
            <person name="Boedeker C."/>
            <person name="Bunk B."/>
            <person name="Rast P."/>
            <person name="Borchert D."/>
            <person name="Glockner I."/>
            <person name="Freese H.M."/>
            <person name="Klenk H.P."/>
            <person name="Overmann J."/>
            <person name="Kaster A.K."/>
            <person name="Rohde M."/>
            <person name="Wiegand S."/>
            <person name="Jogler C."/>
        </authorList>
    </citation>
    <scope>NUCLEOTIDE SEQUENCE [LARGE SCALE GENOMIC DNA]</scope>
    <source>
        <strain evidence="2 3">NH11</strain>
    </source>
</reference>
<proteinExistence type="predicted"/>
<gene>
    <name evidence="2" type="ORF">Fuma_01907</name>
</gene>
<protein>
    <submittedName>
        <fullName evidence="2">Uncharacterized protein</fullName>
    </submittedName>
</protein>
<keyword evidence="3" id="KW-1185">Reference proteome</keyword>
<evidence type="ECO:0000313" key="2">
    <source>
        <dbReference type="EMBL" id="APZ92297.1"/>
    </source>
</evidence>
<dbReference type="AlphaFoldDB" id="A0A1P8WE55"/>
<feature type="region of interest" description="Disordered" evidence="1">
    <location>
        <begin position="22"/>
        <end position="43"/>
    </location>
</feature>
<evidence type="ECO:0000256" key="1">
    <source>
        <dbReference type="SAM" id="MobiDB-lite"/>
    </source>
</evidence>
<evidence type="ECO:0000313" key="3">
    <source>
        <dbReference type="Proteomes" id="UP000187735"/>
    </source>
</evidence>
<name>A0A1P8WE55_9PLAN</name>
<dbReference type="KEGG" id="fmr:Fuma_01907"/>
<organism evidence="2 3">
    <name type="scientific">Fuerstiella marisgermanici</name>
    <dbReference type="NCBI Taxonomy" id="1891926"/>
    <lineage>
        <taxon>Bacteria</taxon>
        <taxon>Pseudomonadati</taxon>
        <taxon>Planctomycetota</taxon>
        <taxon>Planctomycetia</taxon>
        <taxon>Planctomycetales</taxon>
        <taxon>Planctomycetaceae</taxon>
        <taxon>Fuerstiella</taxon>
    </lineage>
</organism>
<dbReference type="Proteomes" id="UP000187735">
    <property type="component" value="Chromosome"/>
</dbReference>
<sequence>MQSSESCWPPFVVHYLKNEPVTDSNWHHPGQNQKSNPGVFDSRPLVPRGTSGFAYSQSIDDNIDTHRNPFHADISLIESPCQH</sequence>
<dbReference type="EMBL" id="CP017641">
    <property type="protein sequence ID" value="APZ92297.1"/>
    <property type="molecule type" value="Genomic_DNA"/>
</dbReference>
<dbReference type="STRING" id="1891926.Fuma_01907"/>
<accession>A0A1P8WE55</accession>